<protein>
    <submittedName>
        <fullName evidence="1">Uncharacterized protein</fullName>
    </submittedName>
</protein>
<dbReference type="RefSeq" id="WP_145903937.1">
    <property type="nucleotide sequence ID" value="NZ_CXST01000006.1"/>
</dbReference>
<dbReference type="AlphaFoldDB" id="A0A0M6YCW9"/>
<proteinExistence type="predicted"/>
<name>A0A0M6YCW9_9HYPH</name>
<organism evidence="1 2">
    <name type="scientific">Roseibium aggregatum</name>
    <dbReference type="NCBI Taxonomy" id="187304"/>
    <lineage>
        <taxon>Bacteria</taxon>
        <taxon>Pseudomonadati</taxon>
        <taxon>Pseudomonadota</taxon>
        <taxon>Alphaproteobacteria</taxon>
        <taxon>Hyphomicrobiales</taxon>
        <taxon>Stappiaceae</taxon>
        <taxon>Roseibium</taxon>
    </lineage>
</organism>
<gene>
    <name evidence="1" type="ORF">LAL4801_05731</name>
</gene>
<sequence length="174" mass="19477">MQSSIITPNSTNIGSGSAVSKGFSGLMVGTASRIGVFAYISSVLEFQASDTSSEWTWLKFSAAHNQTDEMFQEFRALLSDIRTYTEQPYWHDTVFTYVEELCEQCLQGCPTSIAMFDFIRERAAEERLELNDLSDVSTMATSGDFNVAGLRELIAGLEPEFQKYAEVLTVYLDR</sequence>
<accession>A0A0M6YCW9</accession>
<dbReference type="Proteomes" id="UP000048926">
    <property type="component" value="Unassembled WGS sequence"/>
</dbReference>
<keyword evidence="2" id="KW-1185">Reference proteome</keyword>
<evidence type="ECO:0000313" key="2">
    <source>
        <dbReference type="Proteomes" id="UP000048926"/>
    </source>
</evidence>
<evidence type="ECO:0000313" key="1">
    <source>
        <dbReference type="EMBL" id="CTQ47269.1"/>
    </source>
</evidence>
<dbReference type="EMBL" id="CXST01000006">
    <property type="protein sequence ID" value="CTQ47269.1"/>
    <property type="molecule type" value="Genomic_DNA"/>
</dbReference>
<reference evidence="2" key="1">
    <citation type="submission" date="2015-07" db="EMBL/GenBank/DDBJ databases">
        <authorList>
            <person name="Rodrigo-Torres Lidia"/>
            <person name="Arahal R.David."/>
        </authorList>
    </citation>
    <scope>NUCLEOTIDE SEQUENCE [LARGE SCALE GENOMIC DNA]</scope>
    <source>
        <strain evidence="2">CECT 4801</strain>
    </source>
</reference>